<dbReference type="NCBIfam" id="NF033564">
    <property type="entry name" value="transpos_ISAs1"/>
    <property type="match status" value="1"/>
</dbReference>
<sequence length="197" mass="24217">MHSYNRCDRNPERNHIERRRDIFCLQVKRNQKALKEDIEDYFADKGFRKKLKGQRNYSKKTEKQRGRLETREYYYYTEEIEWFIKRNKEWKEVNGIGALILTIEENGKKQEQKRYYITNIAGGHWAIESYHWILDVTFREAVNKTLNKNAARNLNILRKLAISILEELPFRKKFSRRIRRYIISLDVRRYLKLFFDI</sequence>
<proteinExistence type="predicted"/>
<protein>
    <submittedName>
        <fullName evidence="1">Transposase</fullName>
    </submittedName>
</protein>
<dbReference type="STRING" id="1122173.GCA_000482505_01121"/>
<dbReference type="AlphaFoldDB" id="A0A510KM63"/>
<gene>
    <name evidence="1" type="ORF">JMUB3935_1704</name>
</gene>
<dbReference type="PANTHER" id="PTHR30298:SF0">
    <property type="entry name" value="PROTEIN YBFL-RELATED"/>
    <property type="match status" value="1"/>
</dbReference>
<dbReference type="PANTHER" id="PTHR30298">
    <property type="entry name" value="H REPEAT-ASSOCIATED PREDICTED TRANSPOSASE"/>
    <property type="match status" value="1"/>
</dbReference>
<dbReference type="InterPro" id="IPR051698">
    <property type="entry name" value="Transposase_11-like"/>
</dbReference>
<organism evidence="1 2">
    <name type="scientific">Leptotrichia trevisanii</name>
    <dbReference type="NCBI Taxonomy" id="109328"/>
    <lineage>
        <taxon>Bacteria</taxon>
        <taxon>Fusobacteriati</taxon>
        <taxon>Fusobacteriota</taxon>
        <taxon>Fusobacteriia</taxon>
        <taxon>Fusobacteriales</taxon>
        <taxon>Leptotrichiaceae</taxon>
        <taxon>Leptotrichia</taxon>
    </lineage>
</organism>
<name>A0A510KM63_9FUSO</name>
<dbReference type="EMBL" id="AP019840">
    <property type="protein sequence ID" value="BBM52724.1"/>
    <property type="molecule type" value="Genomic_DNA"/>
</dbReference>
<dbReference type="InterPro" id="IPR047647">
    <property type="entry name" value="ISAs1_transpos"/>
</dbReference>
<dbReference type="Proteomes" id="UP000321378">
    <property type="component" value="Chromosome"/>
</dbReference>
<evidence type="ECO:0000313" key="2">
    <source>
        <dbReference type="Proteomes" id="UP000321378"/>
    </source>
</evidence>
<evidence type="ECO:0000313" key="1">
    <source>
        <dbReference type="EMBL" id="BBM52724.1"/>
    </source>
</evidence>
<reference evidence="1 2" key="1">
    <citation type="submission" date="2019-07" db="EMBL/GenBank/DDBJ databases">
        <title>Complete Genome Sequence of Leptotrichia trevisanii Strain JMUB3935.</title>
        <authorList>
            <person name="Watanabe S."/>
            <person name="Cui L."/>
        </authorList>
    </citation>
    <scope>NUCLEOTIDE SEQUENCE [LARGE SCALE GENOMIC DNA]</scope>
    <source>
        <strain evidence="1 2">JMUB3935</strain>
    </source>
</reference>
<accession>A0A510KM63</accession>